<dbReference type="PANTHER" id="PTHR34360:SF1">
    <property type="entry name" value="OS08G0519400 PROTEIN"/>
    <property type="match status" value="1"/>
</dbReference>
<feature type="coiled-coil region" evidence="1">
    <location>
        <begin position="45"/>
        <end position="190"/>
    </location>
</feature>
<dbReference type="Proteomes" id="UP000525078">
    <property type="component" value="Unassembled WGS sequence"/>
</dbReference>
<evidence type="ECO:0000256" key="1">
    <source>
        <dbReference type="SAM" id="Coils"/>
    </source>
</evidence>
<feature type="transmembrane region" description="Helical" evidence="2">
    <location>
        <begin position="326"/>
        <end position="350"/>
    </location>
</feature>
<name>A0A7J6HE77_CANSA</name>
<feature type="signal peptide" evidence="3">
    <location>
        <begin position="1"/>
        <end position="18"/>
    </location>
</feature>
<keyword evidence="2" id="KW-1133">Transmembrane helix</keyword>
<protein>
    <submittedName>
        <fullName evidence="4">Uncharacterized protein</fullName>
    </submittedName>
</protein>
<accession>A0A7J6HE77</accession>
<gene>
    <name evidence="4" type="ORF">F8388_010832</name>
</gene>
<evidence type="ECO:0000313" key="5">
    <source>
        <dbReference type="Proteomes" id="UP000525078"/>
    </source>
</evidence>
<keyword evidence="2" id="KW-0472">Membrane</keyword>
<proteinExistence type="predicted"/>
<dbReference type="AlphaFoldDB" id="A0A7J6HE77"/>
<comment type="caution">
    <text evidence="4">The sequence shown here is derived from an EMBL/GenBank/DDBJ whole genome shotgun (WGS) entry which is preliminary data.</text>
</comment>
<organism evidence="4 5">
    <name type="scientific">Cannabis sativa</name>
    <name type="common">Hemp</name>
    <name type="synonym">Marijuana</name>
    <dbReference type="NCBI Taxonomy" id="3483"/>
    <lineage>
        <taxon>Eukaryota</taxon>
        <taxon>Viridiplantae</taxon>
        <taxon>Streptophyta</taxon>
        <taxon>Embryophyta</taxon>
        <taxon>Tracheophyta</taxon>
        <taxon>Spermatophyta</taxon>
        <taxon>Magnoliopsida</taxon>
        <taxon>eudicotyledons</taxon>
        <taxon>Gunneridae</taxon>
        <taxon>Pentapetalae</taxon>
        <taxon>rosids</taxon>
        <taxon>fabids</taxon>
        <taxon>Rosales</taxon>
        <taxon>Cannabaceae</taxon>
        <taxon>Cannabis</taxon>
    </lineage>
</organism>
<evidence type="ECO:0000313" key="4">
    <source>
        <dbReference type="EMBL" id="KAF4392809.1"/>
    </source>
</evidence>
<keyword evidence="1" id="KW-0175">Coiled coil</keyword>
<dbReference type="EMBL" id="JAATIP010000016">
    <property type="protein sequence ID" value="KAF4392809.1"/>
    <property type="molecule type" value="Genomic_DNA"/>
</dbReference>
<dbReference type="PANTHER" id="PTHR34360">
    <property type="entry name" value="OS08G0519400 PROTEIN"/>
    <property type="match status" value="1"/>
</dbReference>
<keyword evidence="3" id="KW-0732">Signal</keyword>
<feature type="chain" id="PRO_5029546834" evidence="3">
    <location>
        <begin position="19"/>
        <end position="367"/>
    </location>
</feature>
<evidence type="ECO:0000256" key="2">
    <source>
        <dbReference type="SAM" id="Phobius"/>
    </source>
</evidence>
<keyword evidence="2" id="KW-0812">Transmembrane</keyword>
<evidence type="ECO:0000256" key="3">
    <source>
        <dbReference type="SAM" id="SignalP"/>
    </source>
</evidence>
<reference evidence="4 5" key="1">
    <citation type="journal article" date="2020" name="bioRxiv">
        <title>Sequence and annotation of 42 cannabis genomes reveals extensive copy number variation in cannabinoid synthesis and pathogen resistance genes.</title>
        <authorList>
            <person name="Mckernan K.J."/>
            <person name="Helbert Y."/>
            <person name="Kane L.T."/>
            <person name="Ebling H."/>
            <person name="Zhang L."/>
            <person name="Liu B."/>
            <person name="Eaton Z."/>
            <person name="Mclaughlin S."/>
            <person name="Kingan S."/>
            <person name="Baybayan P."/>
            <person name="Concepcion G."/>
            <person name="Jordan M."/>
            <person name="Riva A."/>
            <person name="Barbazuk W."/>
            <person name="Harkins T."/>
        </authorList>
    </citation>
    <scope>NUCLEOTIDE SEQUENCE [LARGE SCALE GENOMIC DNA]</scope>
    <source>
        <strain evidence="5">cv. Jamaican Lion 4</strain>
        <tissue evidence="4">Leaf</tissue>
    </source>
</reference>
<sequence>MTASESLLFCMFLALTFAITLEQPSLPENPVSAPDVQHSSLLVELELLKSKIASLELSIDERNHQLSKKDKSIKEMQKIIQDKSDNISLLQIEIKLLQESSYGKEYMSKSDQQVDELEKQVERLRTDLDKQNKRKYGLGLRAYVAEKKIQQLNAKLEKLYTVNDEQETIIRKTAHLLQVAEEELMKVELETALLSTGLNWDWAPILKEQWLAFVTFVMPRVQLLMEKFVDVYHVAKNYIAPCAIKALKDLYFHTWEVKNLIESYLYHAAMVAKSLLSKTFITLKPYTIKVLYECKTFMTFLAQYHLQVQELLKDNEFMRPVANMELAWFVATALLALPALFLFKLFSVVFRNLVVPKSIKKYNGNRS</sequence>